<dbReference type="EMBL" id="QEAM01000191">
    <property type="protein sequence ID" value="TPX44236.1"/>
    <property type="molecule type" value="Genomic_DNA"/>
</dbReference>
<proteinExistence type="predicted"/>
<gene>
    <name evidence="3" type="ORF">SeLEV6574_g04610</name>
</gene>
<feature type="compositionally biased region" description="Basic and acidic residues" evidence="1">
    <location>
        <begin position="358"/>
        <end position="374"/>
    </location>
</feature>
<evidence type="ECO:0000256" key="1">
    <source>
        <dbReference type="SAM" id="MobiDB-lite"/>
    </source>
</evidence>
<reference evidence="3 4" key="1">
    <citation type="journal article" date="2019" name="Sci. Rep.">
        <title>Comparative genomics of chytrid fungi reveal insights into the obligate biotrophic and pathogenic lifestyle of Synchytrium endobioticum.</title>
        <authorList>
            <person name="van de Vossenberg B.T.L.H."/>
            <person name="Warris S."/>
            <person name="Nguyen H.D.T."/>
            <person name="van Gent-Pelzer M.P.E."/>
            <person name="Joly D.L."/>
            <person name="van de Geest H.C."/>
            <person name="Bonants P.J.M."/>
            <person name="Smith D.S."/>
            <person name="Levesque C.A."/>
            <person name="van der Lee T.A.J."/>
        </authorList>
    </citation>
    <scope>NUCLEOTIDE SEQUENCE [LARGE SCALE GENOMIC DNA]</scope>
    <source>
        <strain evidence="3 4">LEV6574</strain>
    </source>
</reference>
<evidence type="ECO:0000313" key="4">
    <source>
        <dbReference type="Proteomes" id="UP000320475"/>
    </source>
</evidence>
<evidence type="ECO:0000256" key="2">
    <source>
        <dbReference type="SAM" id="SignalP"/>
    </source>
</evidence>
<dbReference type="Proteomes" id="UP000320475">
    <property type="component" value="Unassembled WGS sequence"/>
</dbReference>
<feature type="chain" id="PRO_5021317861" evidence="2">
    <location>
        <begin position="22"/>
        <end position="388"/>
    </location>
</feature>
<keyword evidence="2" id="KW-0732">Signal</keyword>
<feature type="signal peptide" evidence="2">
    <location>
        <begin position="1"/>
        <end position="21"/>
    </location>
</feature>
<protein>
    <submittedName>
        <fullName evidence="3">Uncharacterized protein</fullName>
    </submittedName>
</protein>
<dbReference type="VEuPathDB" id="FungiDB:SeMB42_g02627"/>
<sequence>MVLLVKLRVVAFLIFCTLAQSAPTDLENAIEAAVIILKNRRTDTTVRGIPTLKLFPNELVSHYNPDKLLLSMIATIAAEVFPEPEIYPIDRLLSPHDPETMDRGQIRLARAYFVCVFEKLKFIFRGINHLYHAGYKKQLESARTLAWDYLLILRNRGKPYSRYRDKNIGFPLPDDKVPDELVHKRVPEQSPEQALSRDEPSSDFVDCGIENLKLLTKMVITELKAWKEKERKDRCKINRLDMANWLHSQLEGGNAHGSDNSVPPMMEFTNDVDTSTPNPDNSMEYFDFFRKEIDHDGHHDQPTSEFIDFLGEAEKQDFASLDLSLGMHDPERLKGAILHIREPSPLALLSSHWHHSESSSHSYDKGKMPMHDDGATDIYPTPRSKRFG</sequence>
<accession>A0A507CYK6</accession>
<comment type="caution">
    <text evidence="3">The sequence shown here is derived from an EMBL/GenBank/DDBJ whole genome shotgun (WGS) entry which is preliminary data.</text>
</comment>
<dbReference type="AlphaFoldDB" id="A0A507CYK6"/>
<organism evidence="3 4">
    <name type="scientific">Synchytrium endobioticum</name>
    <dbReference type="NCBI Taxonomy" id="286115"/>
    <lineage>
        <taxon>Eukaryota</taxon>
        <taxon>Fungi</taxon>
        <taxon>Fungi incertae sedis</taxon>
        <taxon>Chytridiomycota</taxon>
        <taxon>Chytridiomycota incertae sedis</taxon>
        <taxon>Chytridiomycetes</taxon>
        <taxon>Synchytriales</taxon>
        <taxon>Synchytriaceae</taxon>
        <taxon>Synchytrium</taxon>
    </lineage>
</organism>
<name>A0A507CYK6_9FUNG</name>
<evidence type="ECO:0000313" key="3">
    <source>
        <dbReference type="EMBL" id="TPX44236.1"/>
    </source>
</evidence>
<feature type="region of interest" description="Disordered" evidence="1">
    <location>
        <begin position="358"/>
        <end position="388"/>
    </location>
</feature>